<dbReference type="EMBL" id="CYZU01000025">
    <property type="protein sequence ID" value="CUO61577.1"/>
    <property type="molecule type" value="Genomic_DNA"/>
</dbReference>
<sequence>MNWTDNVVMRALSRVCDFMLLNIMWIICSIPIITIGASTTAMYTVMLKLVKNEEGYIVKGFLGAFKENFKKSTIMWLILLVVGIIIGIDIRFSAVMESTMRTIFQSIFLVLGVVWLCMVIYVFPLTARYENTIKNTFKNAVLLSVAKLPYTVLMLIITAGPVIITFLNTRNLLIGIAVWLIIGVSLVAWLNSFLLRKVFEIFHTIKN</sequence>
<dbReference type="OrthoDB" id="9814991at2"/>
<feature type="transmembrane region" description="Helical" evidence="1">
    <location>
        <begin position="20"/>
        <end position="43"/>
    </location>
</feature>
<accession>A0A174GJL6</accession>
<feature type="transmembrane region" description="Helical" evidence="1">
    <location>
        <begin position="74"/>
        <end position="94"/>
    </location>
</feature>
<evidence type="ECO:0000313" key="3">
    <source>
        <dbReference type="Proteomes" id="UP000095544"/>
    </source>
</evidence>
<dbReference type="STRING" id="39482.ERS852491_02742"/>
<evidence type="ECO:0000256" key="1">
    <source>
        <dbReference type="SAM" id="Phobius"/>
    </source>
</evidence>
<dbReference type="RefSeq" id="WP_050640446.1">
    <property type="nucleotide sequence ID" value="NZ_CABKUE010000008.1"/>
</dbReference>
<dbReference type="Proteomes" id="UP000095544">
    <property type="component" value="Unassembled WGS sequence"/>
</dbReference>
<keyword evidence="1" id="KW-0812">Transmembrane</keyword>
<feature type="transmembrane region" description="Helical" evidence="1">
    <location>
        <begin position="148"/>
        <end position="167"/>
    </location>
</feature>
<dbReference type="AlphaFoldDB" id="A0A174GJL6"/>
<dbReference type="Pfam" id="PF04854">
    <property type="entry name" value="DUF624"/>
    <property type="match status" value="1"/>
</dbReference>
<feature type="transmembrane region" description="Helical" evidence="1">
    <location>
        <begin position="173"/>
        <end position="195"/>
    </location>
</feature>
<keyword evidence="1" id="KW-0472">Membrane</keyword>
<dbReference type="InterPro" id="IPR006938">
    <property type="entry name" value="DUF624"/>
</dbReference>
<protein>
    <submittedName>
        <fullName evidence="2">Predicted integral membrane protein</fullName>
    </submittedName>
</protein>
<gene>
    <name evidence="2" type="ORF">ERS852491_02742</name>
</gene>
<evidence type="ECO:0000313" key="2">
    <source>
        <dbReference type="EMBL" id="CUO61577.1"/>
    </source>
</evidence>
<name>A0A174GJL6_9FIRM</name>
<reference evidence="2 3" key="1">
    <citation type="submission" date="2015-09" db="EMBL/GenBank/DDBJ databases">
        <authorList>
            <consortium name="Pathogen Informatics"/>
        </authorList>
    </citation>
    <scope>NUCLEOTIDE SEQUENCE [LARGE SCALE GENOMIC DNA]</scope>
    <source>
        <strain evidence="2 3">2789STDY5834876</strain>
    </source>
</reference>
<keyword evidence="1" id="KW-1133">Transmembrane helix</keyword>
<organism evidence="2 3">
    <name type="scientific">Faecalicatena contorta</name>
    <dbReference type="NCBI Taxonomy" id="39482"/>
    <lineage>
        <taxon>Bacteria</taxon>
        <taxon>Bacillati</taxon>
        <taxon>Bacillota</taxon>
        <taxon>Clostridia</taxon>
        <taxon>Lachnospirales</taxon>
        <taxon>Lachnospiraceae</taxon>
        <taxon>Faecalicatena</taxon>
    </lineage>
</organism>
<proteinExistence type="predicted"/>
<feature type="transmembrane region" description="Helical" evidence="1">
    <location>
        <begin position="106"/>
        <end position="127"/>
    </location>
</feature>